<dbReference type="InterPro" id="IPR039425">
    <property type="entry name" value="RNA_pol_sigma-70-like"/>
</dbReference>
<protein>
    <submittedName>
        <fullName evidence="5">RNA polymerase sigma factor</fullName>
    </submittedName>
</protein>
<dbReference type="GO" id="GO:0016987">
    <property type="term" value="F:sigma factor activity"/>
    <property type="evidence" value="ECO:0007669"/>
    <property type="project" value="UniProtKB-KW"/>
</dbReference>
<dbReference type="InterPro" id="IPR007627">
    <property type="entry name" value="RNA_pol_sigma70_r2"/>
</dbReference>
<name>A0A1D8ARQ3_9BACT</name>
<dbReference type="GO" id="GO:0006352">
    <property type="term" value="P:DNA-templated transcription initiation"/>
    <property type="evidence" value="ECO:0007669"/>
    <property type="project" value="InterPro"/>
</dbReference>
<dbReference type="Pfam" id="PF04542">
    <property type="entry name" value="Sigma70_r2"/>
    <property type="match status" value="1"/>
</dbReference>
<evidence type="ECO:0000313" key="6">
    <source>
        <dbReference type="Proteomes" id="UP000095228"/>
    </source>
</evidence>
<accession>A0A1D8ARQ3</accession>
<keyword evidence="3" id="KW-0804">Transcription</keyword>
<reference evidence="5 6" key="1">
    <citation type="submission" date="2016-06" db="EMBL/GenBank/DDBJ databases">
        <title>Three novel species with peptidoglycan cell walls form the new genus Lacunisphaera gen. nov. in the family Opitutaceae of the verrucomicrobial subdivision 4.</title>
        <authorList>
            <person name="Rast P."/>
            <person name="Gloeckner I."/>
            <person name="Jogler M."/>
            <person name="Boedeker C."/>
            <person name="Jeske O."/>
            <person name="Wiegand S."/>
            <person name="Reinhardt R."/>
            <person name="Schumann P."/>
            <person name="Rohde M."/>
            <person name="Spring S."/>
            <person name="Gloeckner F.O."/>
            <person name="Jogler C."/>
        </authorList>
    </citation>
    <scope>NUCLEOTIDE SEQUENCE [LARGE SCALE GENOMIC DNA]</scope>
    <source>
        <strain evidence="5 6">IG16b</strain>
    </source>
</reference>
<dbReference type="NCBIfam" id="TIGR02937">
    <property type="entry name" value="sigma70-ECF"/>
    <property type="match status" value="1"/>
</dbReference>
<proteinExistence type="predicted"/>
<keyword evidence="1" id="KW-0805">Transcription regulation</keyword>
<dbReference type="Proteomes" id="UP000095228">
    <property type="component" value="Chromosome"/>
</dbReference>
<keyword evidence="2" id="KW-0731">Sigma factor</keyword>
<dbReference type="EMBL" id="CP016094">
    <property type="protein sequence ID" value="AOS43539.1"/>
    <property type="molecule type" value="Genomic_DNA"/>
</dbReference>
<dbReference type="RefSeq" id="WP_083270050.1">
    <property type="nucleotide sequence ID" value="NZ_CP016094.1"/>
</dbReference>
<organism evidence="5 6">
    <name type="scientific">Lacunisphaera limnophila</name>
    <dbReference type="NCBI Taxonomy" id="1838286"/>
    <lineage>
        <taxon>Bacteria</taxon>
        <taxon>Pseudomonadati</taxon>
        <taxon>Verrucomicrobiota</taxon>
        <taxon>Opitutia</taxon>
        <taxon>Opitutales</taxon>
        <taxon>Opitutaceae</taxon>
        <taxon>Lacunisphaera</taxon>
    </lineage>
</organism>
<dbReference type="KEGG" id="obg:Verru16b_00584"/>
<dbReference type="InterPro" id="IPR013325">
    <property type="entry name" value="RNA_pol_sigma_r2"/>
</dbReference>
<gene>
    <name evidence="5" type="ORF">Verru16b_00584</name>
</gene>
<sequence length="251" mass="28327">MPSSPPDPTPAPAGGPGHQPGVFVTTDWSIILDAATDGSRKRLALEKLCRSYWRPVYTFIRRLGHDGESAKDLTQAFFAHLLENDFFATADRERGRFRGYLRQTCRHFLSNDWQKRTAEKRGGGQAAIPWENLTAAEEQQFASPADPSMEFDRQWAITLLRHALEHLEAESVHAGEQRTFELLRPYLTLRPEPGDYARLAASLGVSRGSVPVLVHRLSRRYQELIRAQVAATVADRTEIDDELRYCLKALG</sequence>
<dbReference type="PANTHER" id="PTHR43133">
    <property type="entry name" value="RNA POLYMERASE ECF-TYPE SIGMA FACTO"/>
    <property type="match status" value="1"/>
</dbReference>
<dbReference type="STRING" id="1838286.Verru16b_00584"/>
<dbReference type="InterPro" id="IPR014284">
    <property type="entry name" value="RNA_pol_sigma-70_dom"/>
</dbReference>
<feature type="domain" description="RNA polymerase sigma-70 region 2" evidence="4">
    <location>
        <begin position="50"/>
        <end position="117"/>
    </location>
</feature>
<dbReference type="SUPFAM" id="SSF88946">
    <property type="entry name" value="Sigma2 domain of RNA polymerase sigma factors"/>
    <property type="match status" value="1"/>
</dbReference>
<evidence type="ECO:0000256" key="3">
    <source>
        <dbReference type="ARBA" id="ARBA00023163"/>
    </source>
</evidence>
<dbReference type="OrthoDB" id="128557at2"/>
<dbReference type="Gene3D" id="1.10.1740.10">
    <property type="match status" value="1"/>
</dbReference>
<evidence type="ECO:0000256" key="2">
    <source>
        <dbReference type="ARBA" id="ARBA00023082"/>
    </source>
</evidence>
<keyword evidence="6" id="KW-1185">Reference proteome</keyword>
<evidence type="ECO:0000256" key="1">
    <source>
        <dbReference type="ARBA" id="ARBA00023015"/>
    </source>
</evidence>
<dbReference type="PANTHER" id="PTHR43133:SF51">
    <property type="entry name" value="RNA POLYMERASE SIGMA FACTOR"/>
    <property type="match status" value="1"/>
</dbReference>
<evidence type="ECO:0000313" key="5">
    <source>
        <dbReference type="EMBL" id="AOS43539.1"/>
    </source>
</evidence>
<evidence type="ECO:0000259" key="4">
    <source>
        <dbReference type="Pfam" id="PF04542"/>
    </source>
</evidence>
<dbReference type="AlphaFoldDB" id="A0A1D8ARQ3"/>